<dbReference type="InterPro" id="IPR002305">
    <property type="entry name" value="aa-tRNA-synth_Ic"/>
</dbReference>
<keyword evidence="7 10" id="KW-0030">Aminoacyl-tRNA synthetase</keyword>
<comment type="caution">
    <text evidence="11">The sequence shown here is derived from an EMBL/GenBank/DDBJ whole genome shotgun (WGS) entry which is preliminary data.</text>
</comment>
<dbReference type="InterPro" id="IPR014729">
    <property type="entry name" value="Rossmann-like_a/b/a_fold"/>
</dbReference>
<organism evidence="11 12">
    <name type="scientific">Candidatus Roizmanbacteria bacterium CG09_land_8_20_14_0_10_41_9</name>
    <dbReference type="NCBI Taxonomy" id="1974850"/>
    <lineage>
        <taxon>Bacteria</taxon>
        <taxon>Candidatus Roizmaniibacteriota</taxon>
    </lineage>
</organism>
<keyword evidence="6 10" id="KW-0648">Protein biosynthesis</keyword>
<dbReference type="InterPro" id="IPR050203">
    <property type="entry name" value="Trp-tRNA_synthetase"/>
</dbReference>
<dbReference type="NCBIfam" id="TIGR00233">
    <property type="entry name" value="trpS"/>
    <property type="match status" value="1"/>
</dbReference>
<name>A0A2H0WW14_9BACT</name>
<evidence type="ECO:0000256" key="6">
    <source>
        <dbReference type="ARBA" id="ARBA00022917"/>
    </source>
</evidence>
<dbReference type="Proteomes" id="UP000231198">
    <property type="component" value="Unassembled WGS sequence"/>
</dbReference>
<evidence type="ECO:0000256" key="5">
    <source>
        <dbReference type="ARBA" id="ARBA00022840"/>
    </source>
</evidence>
<dbReference type="GO" id="GO:0004830">
    <property type="term" value="F:tryptophan-tRNA ligase activity"/>
    <property type="evidence" value="ECO:0007669"/>
    <property type="project" value="UniProtKB-UniRule"/>
</dbReference>
<dbReference type="PRINTS" id="PR01039">
    <property type="entry name" value="TRNASYNTHTRP"/>
</dbReference>
<evidence type="ECO:0000256" key="3">
    <source>
        <dbReference type="ARBA" id="ARBA00022598"/>
    </source>
</evidence>
<evidence type="ECO:0000313" key="12">
    <source>
        <dbReference type="Proteomes" id="UP000231198"/>
    </source>
</evidence>
<dbReference type="EC" id="6.1.1.2" evidence="2 9"/>
<dbReference type="GO" id="GO:0006436">
    <property type="term" value="P:tryptophanyl-tRNA aminoacylation"/>
    <property type="evidence" value="ECO:0007669"/>
    <property type="project" value="UniProtKB-UniRule"/>
</dbReference>
<comment type="catalytic activity">
    <reaction evidence="8">
        <text>tRNA(Trp) + L-tryptophan + ATP = L-tryptophyl-tRNA(Trp) + AMP + diphosphate + H(+)</text>
        <dbReference type="Rhea" id="RHEA:24080"/>
        <dbReference type="Rhea" id="RHEA-COMP:9671"/>
        <dbReference type="Rhea" id="RHEA-COMP:9705"/>
        <dbReference type="ChEBI" id="CHEBI:15378"/>
        <dbReference type="ChEBI" id="CHEBI:30616"/>
        <dbReference type="ChEBI" id="CHEBI:33019"/>
        <dbReference type="ChEBI" id="CHEBI:57912"/>
        <dbReference type="ChEBI" id="CHEBI:78442"/>
        <dbReference type="ChEBI" id="CHEBI:78535"/>
        <dbReference type="ChEBI" id="CHEBI:456215"/>
        <dbReference type="EC" id="6.1.1.2"/>
    </reaction>
</comment>
<evidence type="ECO:0000256" key="9">
    <source>
        <dbReference type="NCBIfam" id="TIGR00233"/>
    </source>
</evidence>
<dbReference type="EMBL" id="PEZG01000002">
    <property type="protein sequence ID" value="PIS16118.1"/>
    <property type="molecule type" value="Genomic_DNA"/>
</dbReference>
<dbReference type="InterPro" id="IPR001412">
    <property type="entry name" value="aa-tRNA-synth_I_CS"/>
</dbReference>
<evidence type="ECO:0000256" key="8">
    <source>
        <dbReference type="ARBA" id="ARBA00049929"/>
    </source>
</evidence>
<dbReference type="SUPFAM" id="SSF52374">
    <property type="entry name" value="Nucleotidylyl transferase"/>
    <property type="match status" value="1"/>
</dbReference>
<keyword evidence="3 10" id="KW-0436">Ligase</keyword>
<dbReference type="Gene3D" id="1.10.240.10">
    <property type="entry name" value="Tyrosyl-Transfer RNA Synthetase"/>
    <property type="match status" value="1"/>
</dbReference>
<dbReference type="FunFam" id="1.10.240.10:FF:000005">
    <property type="entry name" value="Tryptophan--tRNA ligase"/>
    <property type="match status" value="1"/>
</dbReference>
<accession>A0A2H0WW14</accession>
<dbReference type="Gene3D" id="3.40.50.620">
    <property type="entry name" value="HUPs"/>
    <property type="match status" value="1"/>
</dbReference>
<keyword evidence="5 10" id="KW-0067">ATP-binding</keyword>
<sequence length="345" mass="39013">MVNNRKDRILTGMRPTGPLHLGHYVGALENWIRLQQKYDCYFLIADYQALGDHVAEIERIRSAVLDVALDWLAVGLDPKKTTFVIQSYVPEHAELAMLLSMIIPLSRVQHNPTLKAEIAQLNKKDLSLGFFNYPASQVADILLPKANLVPVGADQLPHVELTRDIANKFNRLYGHVFPIPTALVGRIPRLVGIDGQVKMSKSLGNCIYLSDSRETVEEKVRKMYTDPTRKTATDPGHIAGNVVFTYLDAFHPNREELQKLKLQYEQGRIGDVQTKKILADLINSFLDPIRKRRKHYEAHPEEVKAALMEGTSRAKKIASETMAEVKSAMKIHNYEEGLDKITQLQ</sequence>
<keyword evidence="4 10" id="KW-0547">Nucleotide-binding</keyword>
<comment type="similarity">
    <text evidence="1 10">Belongs to the class-I aminoacyl-tRNA synthetase family.</text>
</comment>
<dbReference type="Pfam" id="PF00579">
    <property type="entry name" value="tRNA-synt_1b"/>
    <property type="match status" value="1"/>
</dbReference>
<proteinExistence type="inferred from homology"/>
<reference evidence="12" key="1">
    <citation type="submission" date="2017-09" db="EMBL/GenBank/DDBJ databases">
        <title>Depth-based differentiation of microbial function through sediment-hosted aquifers and enrichment of novel symbionts in the deep terrestrial subsurface.</title>
        <authorList>
            <person name="Probst A.J."/>
            <person name="Ladd B."/>
            <person name="Jarett J.K."/>
            <person name="Geller-Mcgrath D.E."/>
            <person name="Sieber C.M.K."/>
            <person name="Emerson J.B."/>
            <person name="Anantharaman K."/>
            <person name="Thomas B.C."/>
            <person name="Malmstrom R."/>
            <person name="Stieglmeier M."/>
            <person name="Klingl A."/>
            <person name="Woyke T."/>
            <person name="Ryan C.M."/>
            <person name="Banfield J.F."/>
        </authorList>
    </citation>
    <scope>NUCLEOTIDE SEQUENCE [LARGE SCALE GENOMIC DNA]</scope>
</reference>
<dbReference type="PANTHER" id="PTHR43766:SF1">
    <property type="entry name" value="TRYPTOPHAN--TRNA LIGASE, MITOCHONDRIAL"/>
    <property type="match status" value="1"/>
</dbReference>
<dbReference type="GO" id="GO:0005829">
    <property type="term" value="C:cytosol"/>
    <property type="evidence" value="ECO:0007669"/>
    <property type="project" value="TreeGrafter"/>
</dbReference>
<evidence type="ECO:0000256" key="10">
    <source>
        <dbReference type="RuleBase" id="RU363036"/>
    </source>
</evidence>
<dbReference type="AlphaFoldDB" id="A0A2H0WW14"/>
<gene>
    <name evidence="11" type="primary">trpS</name>
    <name evidence="11" type="ORF">COT62_00085</name>
</gene>
<dbReference type="CDD" id="cd00806">
    <property type="entry name" value="TrpRS_core"/>
    <property type="match status" value="1"/>
</dbReference>
<evidence type="ECO:0000256" key="1">
    <source>
        <dbReference type="ARBA" id="ARBA00005594"/>
    </source>
</evidence>
<evidence type="ECO:0000256" key="2">
    <source>
        <dbReference type="ARBA" id="ARBA00013161"/>
    </source>
</evidence>
<protein>
    <recommendedName>
        <fullName evidence="2 9">Tryptophan--tRNA ligase</fullName>
        <ecNumber evidence="2 9">6.1.1.2</ecNumber>
    </recommendedName>
</protein>
<evidence type="ECO:0000256" key="7">
    <source>
        <dbReference type="ARBA" id="ARBA00023146"/>
    </source>
</evidence>
<evidence type="ECO:0000313" key="11">
    <source>
        <dbReference type="EMBL" id="PIS16118.1"/>
    </source>
</evidence>
<dbReference type="PROSITE" id="PS00178">
    <property type="entry name" value="AA_TRNA_LIGASE_I"/>
    <property type="match status" value="1"/>
</dbReference>
<dbReference type="InterPro" id="IPR002306">
    <property type="entry name" value="Trp-tRNA-ligase"/>
</dbReference>
<dbReference type="GO" id="GO:0005524">
    <property type="term" value="F:ATP binding"/>
    <property type="evidence" value="ECO:0007669"/>
    <property type="project" value="UniProtKB-KW"/>
</dbReference>
<dbReference type="PANTHER" id="PTHR43766">
    <property type="entry name" value="TRYPTOPHAN--TRNA LIGASE, MITOCHONDRIAL"/>
    <property type="match status" value="1"/>
</dbReference>
<evidence type="ECO:0000256" key="4">
    <source>
        <dbReference type="ARBA" id="ARBA00022741"/>
    </source>
</evidence>